<comment type="caution">
    <text evidence="2">The sequence shown here is derived from an EMBL/GenBank/DDBJ whole genome shotgun (WGS) entry which is preliminary data.</text>
</comment>
<evidence type="ECO:0000256" key="1">
    <source>
        <dbReference type="SAM" id="MobiDB-lite"/>
    </source>
</evidence>
<feature type="region of interest" description="Disordered" evidence="1">
    <location>
        <begin position="83"/>
        <end position="127"/>
    </location>
</feature>
<feature type="compositionally biased region" description="Basic and acidic residues" evidence="1">
    <location>
        <begin position="1"/>
        <end position="26"/>
    </location>
</feature>
<name>A0A5C6NKY2_9TELE</name>
<evidence type="ECO:0000313" key="3">
    <source>
        <dbReference type="Proteomes" id="UP000324091"/>
    </source>
</evidence>
<accession>A0A5C6NKY2</accession>
<feature type="region of interest" description="Disordered" evidence="1">
    <location>
        <begin position="54"/>
        <end position="73"/>
    </location>
</feature>
<protein>
    <submittedName>
        <fullName evidence="2">Uncharacterized protein</fullName>
    </submittedName>
</protein>
<feature type="compositionally biased region" description="Basic and acidic residues" evidence="1">
    <location>
        <begin position="97"/>
        <end position="106"/>
    </location>
</feature>
<keyword evidence="3" id="KW-1185">Reference proteome</keyword>
<dbReference type="Proteomes" id="UP000324091">
    <property type="component" value="Chromosome 2"/>
</dbReference>
<sequence>MAERREEKARLIYGSDKEESESKTDTLKLPATFIGESDLQEPVEAETKLYVKDPASSMENYESESGEESECEYRGVPLTGAIDNEEEYDLGPGHLGKIMEKKDRTNTKGGWKKKMGSSKKKDWIGLN</sequence>
<feature type="compositionally biased region" description="Acidic residues" evidence="1">
    <location>
        <begin position="61"/>
        <end position="70"/>
    </location>
</feature>
<proteinExistence type="predicted"/>
<gene>
    <name evidence="2" type="ORF">D4764_02G0003500</name>
</gene>
<evidence type="ECO:0000313" key="2">
    <source>
        <dbReference type="EMBL" id="TWW67309.1"/>
    </source>
</evidence>
<dbReference type="EMBL" id="RHFK02000012">
    <property type="protein sequence ID" value="TWW67309.1"/>
    <property type="molecule type" value="Genomic_DNA"/>
</dbReference>
<organism evidence="2 3">
    <name type="scientific">Takifugu flavidus</name>
    <name type="common">sansaifugu</name>
    <dbReference type="NCBI Taxonomy" id="433684"/>
    <lineage>
        <taxon>Eukaryota</taxon>
        <taxon>Metazoa</taxon>
        <taxon>Chordata</taxon>
        <taxon>Craniata</taxon>
        <taxon>Vertebrata</taxon>
        <taxon>Euteleostomi</taxon>
        <taxon>Actinopterygii</taxon>
        <taxon>Neopterygii</taxon>
        <taxon>Teleostei</taxon>
        <taxon>Neoteleostei</taxon>
        <taxon>Acanthomorphata</taxon>
        <taxon>Eupercaria</taxon>
        <taxon>Tetraodontiformes</taxon>
        <taxon>Tetradontoidea</taxon>
        <taxon>Tetraodontidae</taxon>
        <taxon>Takifugu</taxon>
    </lineage>
</organism>
<reference evidence="2 3" key="1">
    <citation type="submission" date="2019-04" db="EMBL/GenBank/DDBJ databases">
        <title>Chromosome genome assembly for Takifugu flavidus.</title>
        <authorList>
            <person name="Xiao S."/>
        </authorList>
    </citation>
    <scope>NUCLEOTIDE SEQUENCE [LARGE SCALE GENOMIC DNA]</scope>
    <source>
        <strain evidence="2">HTHZ2018</strain>
        <tissue evidence="2">Muscle</tissue>
    </source>
</reference>
<dbReference type="AlphaFoldDB" id="A0A5C6NKY2"/>
<feature type="region of interest" description="Disordered" evidence="1">
    <location>
        <begin position="1"/>
        <end position="40"/>
    </location>
</feature>